<keyword evidence="3" id="KW-0238">DNA-binding</keyword>
<dbReference type="GO" id="GO:0005634">
    <property type="term" value="C:nucleus"/>
    <property type="evidence" value="ECO:0007669"/>
    <property type="project" value="UniProtKB-SubCell"/>
</dbReference>
<evidence type="ECO:0000256" key="4">
    <source>
        <dbReference type="ARBA" id="ARBA00023163"/>
    </source>
</evidence>
<evidence type="ECO:0000256" key="5">
    <source>
        <dbReference type="ARBA" id="ARBA00023242"/>
    </source>
</evidence>
<evidence type="ECO:0000256" key="3">
    <source>
        <dbReference type="ARBA" id="ARBA00023125"/>
    </source>
</evidence>
<dbReference type="Pfam" id="PF03754">
    <property type="entry name" value="At2g31720-like"/>
    <property type="match status" value="1"/>
</dbReference>
<organism evidence="7 8">
    <name type="scientific">Erythranthe guttata</name>
    <name type="common">Yellow monkey flower</name>
    <name type="synonym">Mimulus guttatus</name>
    <dbReference type="NCBI Taxonomy" id="4155"/>
    <lineage>
        <taxon>Eukaryota</taxon>
        <taxon>Viridiplantae</taxon>
        <taxon>Streptophyta</taxon>
        <taxon>Embryophyta</taxon>
        <taxon>Tracheophyta</taxon>
        <taxon>Spermatophyta</taxon>
        <taxon>Magnoliopsida</taxon>
        <taxon>eudicotyledons</taxon>
        <taxon>Gunneridae</taxon>
        <taxon>Pentapetalae</taxon>
        <taxon>asterids</taxon>
        <taxon>lamiids</taxon>
        <taxon>Lamiales</taxon>
        <taxon>Phrymaceae</taxon>
        <taxon>Erythranthe</taxon>
    </lineage>
</organism>
<name>A0A022QDL5_ERYGU</name>
<reference evidence="7 8" key="1">
    <citation type="journal article" date="2013" name="Proc. Natl. Acad. Sci. U.S.A.">
        <title>Fine-scale variation in meiotic recombination in Mimulus inferred from population shotgun sequencing.</title>
        <authorList>
            <person name="Hellsten U."/>
            <person name="Wright K.M."/>
            <person name="Jenkins J."/>
            <person name="Shu S."/>
            <person name="Yuan Y."/>
            <person name="Wessler S.R."/>
            <person name="Schmutz J."/>
            <person name="Willis J.H."/>
            <person name="Rokhsar D.S."/>
        </authorList>
    </citation>
    <scope>NUCLEOTIDE SEQUENCE [LARGE SCALE GENOMIC DNA]</scope>
    <source>
        <strain evidence="8">cv. DUN x IM62</strain>
    </source>
</reference>
<dbReference type="GO" id="GO:0003677">
    <property type="term" value="F:DNA binding"/>
    <property type="evidence" value="ECO:0007669"/>
    <property type="project" value="UniProtKB-KW"/>
</dbReference>
<gene>
    <name evidence="7" type="ORF">MIMGU_mgv1a022380mg</name>
</gene>
<evidence type="ECO:0000256" key="1">
    <source>
        <dbReference type="ARBA" id="ARBA00004123"/>
    </source>
</evidence>
<proteinExistence type="predicted"/>
<dbReference type="PANTHER" id="PTHR31541:SF25">
    <property type="entry name" value="GAMMA-GLIADIN B"/>
    <property type="match status" value="1"/>
</dbReference>
<dbReference type="AlphaFoldDB" id="A0A022QDL5"/>
<sequence length="241" mass="27139">KKEAIGNGPPTPPPLPEEFKKTIQEIGSGKNISEEAEMKLVIQKGLFETDLAAGNNRLSIPFTRVRDHGFLTEEEARFLTTRDRNNKMKFKDVTIIEPSLRREKVKLSRWDMKKGNGKNTCSSYVINGKWRHIVERNRLEPGDVVQLWSFRIDQELHFALVKLPDSIRPHVPYACEALSGSNGVSQILENIKPTTPSTMIGNVTRGDVLEPEPNDNIVLVPLSLSAEKQRIVIGVFVSDMI</sequence>
<comment type="subcellular location">
    <subcellularLocation>
        <location evidence="1">Nucleus</location>
    </subcellularLocation>
</comment>
<accession>A0A022QDL5</accession>
<feature type="non-terminal residue" evidence="7">
    <location>
        <position position="1"/>
    </location>
</feature>
<dbReference type="EMBL" id="KI631803">
    <property type="protein sequence ID" value="EYU26006.1"/>
    <property type="molecule type" value="Genomic_DNA"/>
</dbReference>
<dbReference type="PANTHER" id="PTHR31541">
    <property type="entry name" value="B3 DOMAIN PLANT PROTEIN-RELATED"/>
    <property type="match status" value="1"/>
</dbReference>
<feature type="domain" description="TF-B3" evidence="6">
    <location>
        <begin position="109"/>
        <end position="164"/>
    </location>
</feature>
<evidence type="ECO:0000313" key="8">
    <source>
        <dbReference type="Proteomes" id="UP000030748"/>
    </source>
</evidence>
<keyword evidence="4" id="KW-0804">Transcription</keyword>
<keyword evidence="8" id="KW-1185">Reference proteome</keyword>
<dbReference type="InterPro" id="IPR015300">
    <property type="entry name" value="DNA-bd_pseudobarrel_sf"/>
</dbReference>
<dbReference type="STRING" id="4155.A0A022QDL5"/>
<dbReference type="eggNOG" id="ENOG502S746">
    <property type="taxonomic scope" value="Eukaryota"/>
</dbReference>
<evidence type="ECO:0000313" key="7">
    <source>
        <dbReference type="EMBL" id="EYU26006.1"/>
    </source>
</evidence>
<protein>
    <recommendedName>
        <fullName evidence="6">TF-B3 domain-containing protein</fullName>
    </recommendedName>
</protein>
<dbReference type="PROSITE" id="PS50863">
    <property type="entry name" value="B3"/>
    <property type="match status" value="1"/>
</dbReference>
<dbReference type="Gene3D" id="2.40.330.10">
    <property type="entry name" value="DNA-binding pseudobarrel domain"/>
    <property type="match status" value="1"/>
</dbReference>
<dbReference type="InterPro" id="IPR005508">
    <property type="entry name" value="At2g31720-like"/>
</dbReference>
<evidence type="ECO:0000256" key="2">
    <source>
        <dbReference type="ARBA" id="ARBA00023015"/>
    </source>
</evidence>
<dbReference type="InterPro" id="IPR003340">
    <property type="entry name" value="B3_DNA-bd"/>
</dbReference>
<keyword evidence="2" id="KW-0805">Transcription regulation</keyword>
<evidence type="ECO:0000259" key="6">
    <source>
        <dbReference type="PROSITE" id="PS50863"/>
    </source>
</evidence>
<keyword evidence="5" id="KW-0539">Nucleus</keyword>
<dbReference type="SUPFAM" id="SSF101936">
    <property type="entry name" value="DNA-binding pseudobarrel domain"/>
    <property type="match status" value="1"/>
</dbReference>
<dbReference type="Proteomes" id="UP000030748">
    <property type="component" value="Unassembled WGS sequence"/>
</dbReference>